<keyword evidence="3" id="KW-1185">Reference proteome</keyword>
<reference evidence="2 3" key="1">
    <citation type="submission" date="2016-12" db="EMBL/GenBank/DDBJ databases">
        <title>Trade-off between light-utilization and light-protection in marine flavobacteria.</title>
        <authorList>
            <person name="Kumagai Y."/>
            <person name="Yoshizawa S."/>
            <person name="Kogure K."/>
            <person name="Iwasaki W."/>
        </authorList>
    </citation>
    <scope>NUCLEOTIDE SEQUENCE [LARGE SCALE GENOMIC DNA]</scope>
    <source>
        <strain evidence="2 3">KCTC 22729</strain>
    </source>
</reference>
<proteinExistence type="predicted"/>
<sequence>MKPNNIDNTIREKLQNRTLQPSASAWERLAVQLDEQPKKATKPWLFYGSIAAGILLLVSVGLSFILSKNEDIQPTQKMVNQPIDTTDTTKNKAIKIEDNKPKTLLVQQTEIKKTTPKNTYAKEVQKDEIVEHLLAENLVFDSLKNGVETVQHPTENKEKAIINEAVTSIKINSEDLLFAVTHTPKEVQTYYAKYQVDREDVMRIIKKELKQSNIKLNPETILAEVERTIDEDDFKNNFMQFLKKRVVDIASAIATRND</sequence>
<dbReference type="AlphaFoldDB" id="A0A2S7W9D6"/>
<dbReference type="EMBL" id="MSCL01000001">
    <property type="protein sequence ID" value="PQJ74238.1"/>
    <property type="molecule type" value="Genomic_DNA"/>
</dbReference>
<dbReference type="RefSeq" id="WP_105045388.1">
    <property type="nucleotide sequence ID" value="NZ_CP150662.1"/>
</dbReference>
<organism evidence="2 3">
    <name type="scientific">Polaribacter gangjinensis</name>
    <dbReference type="NCBI Taxonomy" id="574710"/>
    <lineage>
        <taxon>Bacteria</taxon>
        <taxon>Pseudomonadati</taxon>
        <taxon>Bacteroidota</taxon>
        <taxon>Flavobacteriia</taxon>
        <taxon>Flavobacteriales</taxon>
        <taxon>Flavobacteriaceae</taxon>
    </lineage>
</organism>
<name>A0A2S7W9D6_9FLAO</name>
<protein>
    <submittedName>
        <fullName evidence="2">Uncharacterized protein</fullName>
    </submittedName>
</protein>
<evidence type="ECO:0000256" key="1">
    <source>
        <dbReference type="SAM" id="Phobius"/>
    </source>
</evidence>
<keyword evidence="1" id="KW-0472">Membrane</keyword>
<keyword evidence="1" id="KW-1133">Transmembrane helix</keyword>
<keyword evidence="1" id="KW-0812">Transmembrane</keyword>
<feature type="transmembrane region" description="Helical" evidence="1">
    <location>
        <begin position="44"/>
        <end position="66"/>
    </location>
</feature>
<evidence type="ECO:0000313" key="3">
    <source>
        <dbReference type="Proteomes" id="UP000237608"/>
    </source>
</evidence>
<accession>A0A2S7W9D6</accession>
<comment type="caution">
    <text evidence="2">The sequence shown here is derived from an EMBL/GenBank/DDBJ whole genome shotgun (WGS) entry which is preliminary data.</text>
</comment>
<dbReference type="Proteomes" id="UP000237608">
    <property type="component" value="Unassembled WGS sequence"/>
</dbReference>
<dbReference type="OrthoDB" id="1247025at2"/>
<gene>
    <name evidence="2" type="ORF">BTO13_02650</name>
</gene>
<evidence type="ECO:0000313" key="2">
    <source>
        <dbReference type="EMBL" id="PQJ74238.1"/>
    </source>
</evidence>